<sequence>MKFSISFVALVSTALFAVVHAAPAPLCNGELCSDVAAREVIDVTFDDLAVRAKGKAKAAAPAKGAAKSSAAAPKKKSSGSQKGNISQGILDVQKKQGQKQRTKLQKASNNAKLVQKKTGDIKKTVDDFRTAEKANGKLNSAQLNAKSDKLRNAEKSRVISNNRKDTKTAKTAQYASKKNTPAQKTAKKVAQTARRADRKAKGLPSPANQASTKNRVSKEQKNNVKQRFRAANDKLRKTEGVPGRKDTVSVGSHKTDGRAVRQSAFNSYLHSKTPVGNSPFLISDCSDISTFRQPKNFNNRPYASTHKDAKLANQKAIPQSGKEYPIIDKNPNGWTGQGAVGALRTVTYKQGGKRKLAVVGHDTSRGGDANDHYKATVSPGKRELDLDFEDFE</sequence>
<keyword evidence="4" id="KW-1185">Reference proteome</keyword>
<keyword evidence="2" id="KW-0732">Signal</keyword>
<dbReference type="AlphaFoldDB" id="A0A4Q2D652"/>
<evidence type="ECO:0000313" key="4">
    <source>
        <dbReference type="Proteomes" id="UP000290288"/>
    </source>
</evidence>
<reference evidence="3 4" key="1">
    <citation type="submission" date="2019-01" db="EMBL/GenBank/DDBJ databases">
        <title>Draft genome sequence of Psathyrella aberdarensis IHI B618.</title>
        <authorList>
            <person name="Buettner E."/>
            <person name="Kellner H."/>
        </authorList>
    </citation>
    <scope>NUCLEOTIDE SEQUENCE [LARGE SCALE GENOMIC DNA]</scope>
    <source>
        <strain evidence="3 4">IHI B618</strain>
    </source>
</reference>
<organism evidence="3 4">
    <name type="scientific">Candolleomyces aberdarensis</name>
    <dbReference type="NCBI Taxonomy" id="2316362"/>
    <lineage>
        <taxon>Eukaryota</taxon>
        <taxon>Fungi</taxon>
        <taxon>Dikarya</taxon>
        <taxon>Basidiomycota</taxon>
        <taxon>Agaricomycotina</taxon>
        <taxon>Agaricomycetes</taxon>
        <taxon>Agaricomycetidae</taxon>
        <taxon>Agaricales</taxon>
        <taxon>Agaricineae</taxon>
        <taxon>Psathyrellaceae</taxon>
        <taxon>Candolleomyces</taxon>
    </lineage>
</organism>
<evidence type="ECO:0000313" key="3">
    <source>
        <dbReference type="EMBL" id="RXW13655.1"/>
    </source>
</evidence>
<feature type="compositionally biased region" description="Basic and acidic residues" evidence="1">
    <location>
        <begin position="146"/>
        <end position="168"/>
    </location>
</feature>
<gene>
    <name evidence="3" type="ORF">EST38_g12197</name>
</gene>
<protein>
    <submittedName>
        <fullName evidence="3">Uncharacterized protein</fullName>
    </submittedName>
</protein>
<feature type="compositionally biased region" description="Polar residues" evidence="1">
    <location>
        <begin position="169"/>
        <end position="181"/>
    </location>
</feature>
<dbReference type="Proteomes" id="UP000290288">
    <property type="component" value="Unassembled WGS sequence"/>
</dbReference>
<feature type="compositionally biased region" description="Basic and acidic residues" evidence="1">
    <location>
        <begin position="230"/>
        <end position="255"/>
    </location>
</feature>
<feature type="signal peptide" evidence="2">
    <location>
        <begin position="1"/>
        <end position="21"/>
    </location>
</feature>
<name>A0A4Q2D652_9AGAR</name>
<accession>A0A4Q2D652</accession>
<proteinExistence type="predicted"/>
<dbReference type="OrthoDB" id="3080631at2759"/>
<feature type="region of interest" description="Disordered" evidence="1">
    <location>
        <begin position="59"/>
        <end position="117"/>
    </location>
</feature>
<comment type="caution">
    <text evidence="3">The sequence shown here is derived from an EMBL/GenBank/DDBJ whole genome shotgun (WGS) entry which is preliminary data.</text>
</comment>
<evidence type="ECO:0000256" key="2">
    <source>
        <dbReference type="SAM" id="SignalP"/>
    </source>
</evidence>
<feature type="region of interest" description="Disordered" evidence="1">
    <location>
        <begin position="137"/>
        <end position="255"/>
    </location>
</feature>
<dbReference type="EMBL" id="SDEE01000861">
    <property type="protein sequence ID" value="RXW13655.1"/>
    <property type="molecule type" value="Genomic_DNA"/>
</dbReference>
<evidence type="ECO:0000256" key="1">
    <source>
        <dbReference type="SAM" id="MobiDB-lite"/>
    </source>
</evidence>
<feature type="chain" id="PRO_5020429269" evidence="2">
    <location>
        <begin position="22"/>
        <end position="392"/>
    </location>
</feature>
<feature type="compositionally biased region" description="Low complexity" evidence="1">
    <location>
        <begin position="59"/>
        <end position="72"/>
    </location>
</feature>
<feature type="compositionally biased region" description="Low complexity" evidence="1">
    <location>
        <begin position="182"/>
        <end position="193"/>
    </location>
</feature>